<accession>A0A9P8C1T5</accession>
<keyword evidence="2" id="KW-1185">Reference proteome</keyword>
<evidence type="ECO:0000313" key="2">
    <source>
        <dbReference type="Proteomes" id="UP000824998"/>
    </source>
</evidence>
<sequence length="95" mass="11023">MCQLRGWYTGIYTEIANTKQGHMGKNRFENVIAEFAPNFETLKPLARELRSALFPIRDGDIFTGTFHDHNIMYDRIIKAFDRAITSLREEEQAIA</sequence>
<name>A0A9P8C1T5_9HELO</name>
<dbReference type="EMBL" id="MU251765">
    <property type="protein sequence ID" value="KAG9229471.1"/>
    <property type="molecule type" value="Genomic_DNA"/>
</dbReference>
<evidence type="ECO:0000313" key="1">
    <source>
        <dbReference type="EMBL" id="KAG9229471.1"/>
    </source>
</evidence>
<dbReference type="PANTHER" id="PTHR38248:SF2">
    <property type="entry name" value="FUNK1 11"/>
    <property type="match status" value="1"/>
</dbReference>
<reference evidence="1" key="1">
    <citation type="journal article" date="2021" name="IMA Fungus">
        <title>Genomic characterization of three marine fungi, including Emericellopsis atlantica sp. nov. with signatures of a generalist lifestyle and marine biomass degradation.</title>
        <authorList>
            <person name="Hagestad O.C."/>
            <person name="Hou L."/>
            <person name="Andersen J.H."/>
            <person name="Hansen E.H."/>
            <person name="Altermark B."/>
            <person name="Li C."/>
            <person name="Kuhnert E."/>
            <person name="Cox R.J."/>
            <person name="Crous P.W."/>
            <person name="Spatafora J.W."/>
            <person name="Lail K."/>
            <person name="Amirebrahimi M."/>
            <person name="Lipzen A."/>
            <person name="Pangilinan J."/>
            <person name="Andreopoulos W."/>
            <person name="Hayes R.D."/>
            <person name="Ng V."/>
            <person name="Grigoriev I.V."/>
            <person name="Jackson S.A."/>
            <person name="Sutton T.D.S."/>
            <person name="Dobson A.D.W."/>
            <person name="Rama T."/>
        </authorList>
    </citation>
    <scope>NUCLEOTIDE SEQUENCE</scope>
    <source>
        <strain evidence="1">TRa018bII</strain>
    </source>
</reference>
<comment type="caution">
    <text evidence="1">The sequence shown here is derived from an EMBL/GenBank/DDBJ whole genome shotgun (WGS) entry which is preliminary data.</text>
</comment>
<protein>
    <submittedName>
        <fullName evidence="1">Uncharacterized protein</fullName>
    </submittedName>
</protein>
<organism evidence="1 2">
    <name type="scientific">Amylocarpus encephaloides</name>
    <dbReference type="NCBI Taxonomy" id="45428"/>
    <lineage>
        <taxon>Eukaryota</taxon>
        <taxon>Fungi</taxon>
        <taxon>Dikarya</taxon>
        <taxon>Ascomycota</taxon>
        <taxon>Pezizomycotina</taxon>
        <taxon>Leotiomycetes</taxon>
        <taxon>Helotiales</taxon>
        <taxon>Helotiales incertae sedis</taxon>
        <taxon>Amylocarpus</taxon>
    </lineage>
</organism>
<gene>
    <name evidence="1" type="ORF">BJ875DRAFT_387273</name>
</gene>
<dbReference type="Proteomes" id="UP000824998">
    <property type="component" value="Unassembled WGS sequence"/>
</dbReference>
<dbReference type="AlphaFoldDB" id="A0A9P8C1T5"/>
<dbReference type="PANTHER" id="PTHR38248">
    <property type="entry name" value="FUNK1 6"/>
    <property type="match status" value="1"/>
</dbReference>
<dbReference type="OrthoDB" id="3527946at2759"/>
<proteinExistence type="predicted"/>